<feature type="region of interest" description="Disordered" evidence="3">
    <location>
        <begin position="60"/>
        <end position="88"/>
    </location>
</feature>
<dbReference type="KEGG" id="tml:GSTUM_00005106001"/>
<feature type="domain" description="HMG box" evidence="4">
    <location>
        <begin position="90"/>
        <end position="159"/>
    </location>
</feature>
<dbReference type="PANTHER" id="PTHR48112">
    <property type="entry name" value="HIGH MOBILITY GROUP PROTEIN DSP1"/>
    <property type="match status" value="1"/>
</dbReference>
<dbReference type="GO" id="GO:0005634">
    <property type="term" value="C:nucleus"/>
    <property type="evidence" value="ECO:0007669"/>
    <property type="project" value="UniProtKB-UniRule"/>
</dbReference>
<gene>
    <name evidence="5" type="ORF">GSTUM_00005106001</name>
</gene>
<dbReference type="AlphaFoldDB" id="D5G9W7"/>
<name>D5G9W7_TUBMM</name>
<accession>D5G9W7</accession>
<evidence type="ECO:0000256" key="2">
    <source>
        <dbReference type="PROSITE-ProRule" id="PRU00267"/>
    </source>
</evidence>
<evidence type="ECO:0000259" key="4">
    <source>
        <dbReference type="PROSITE" id="PS50118"/>
    </source>
</evidence>
<dbReference type="SMART" id="SM00398">
    <property type="entry name" value="HMG"/>
    <property type="match status" value="1"/>
</dbReference>
<dbReference type="HOGENOM" id="CLU_897688_0_0_1"/>
<proteinExistence type="predicted"/>
<dbReference type="InterPro" id="IPR050342">
    <property type="entry name" value="HMGB"/>
</dbReference>
<dbReference type="EMBL" id="FN430064">
    <property type="protein sequence ID" value="CAZ81310.1"/>
    <property type="molecule type" value="Genomic_DNA"/>
</dbReference>
<dbReference type="PANTHER" id="PTHR48112:SF5">
    <property type="entry name" value="BOX PROTEIN, PUTATIVE (AFU_ORTHOLOGUE AFUA_1G04550)-RELATED"/>
    <property type="match status" value="1"/>
</dbReference>
<protein>
    <submittedName>
        <fullName evidence="5">(Perigord truffle) hypothetical protein</fullName>
    </submittedName>
</protein>
<dbReference type="PROSITE" id="PS50118">
    <property type="entry name" value="HMG_BOX_2"/>
    <property type="match status" value="1"/>
</dbReference>
<feature type="DNA-binding region" description="HMG box" evidence="2">
    <location>
        <begin position="90"/>
        <end position="159"/>
    </location>
</feature>
<evidence type="ECO:0000256" key="1">
    <source>
        <dbReference type="ARBA" id="ARBA00023125"/>
    </source>
</evidence>
<keyword evidence="1 2" id="KW-0238">DNA-binding</keyword>
<dbReference type="InParanoid" id="D5G9W7"/>
<keyword evidence="6" id="KW-1185">Reference proteome</keyword>
<feature type="region of interest" description="Disordered" evidence="3">
    <location>
        <begin position="162"/>
        <end position="243"/>
    </location>
</feature>
<organism evidence="5 6">
    <name type="scientific">Tuber melanosporum (strain Mel28)</name>
    <name type="common">Perigord black truffle</name>
    <dbReference type="NCBI Taxonomy" id="656061"/>
    <lineage>
        <taxon>Eukaryota</taxon>
        <taxon>Fungi</taxon>
        <taxon>Dikarya</taxon>
        <taxon>Ascomycota</taxon>
        <taxon>Pezizomycotina</taxon>
        <taxon>Pezizomycetes</taxon>
        <taxon>Pezizales</taxon>
        <taxon>Tuberaceae</taxon>
        <taxon>Tuber</taxon>
    </lineage>
</organism>
<reference evidence="5 6" key="1">
    <citation type="journal article" date="2010" name="Nature">
        <title>Perigord black truffle genome uncovers evolutionary origins and mechanisms of symbiosis.</title>
        <authorList>
            <person name="Martin F."/>
            <person name="Kohler A."/>
            <person name="Murat C."/>
            <person name="Balestrini R."/>
            <person name="Coutinho P.M."/>
            <person name="Jaillon O."/>
            <person name="Montanini B."/>
            <person name="Morin E."/>
            <person name="Noel B."/>
            <person name="Percudani R."/>
            <person name="Porcel B."/>
            <person name="Rubini A."/>
            <person name="Amicucci A."/>
            <person name="Amselem J."/>
            <person name="Anthouard V."/>
            <person name="Arcioni S."/>
            <person name="Artiguenave F."/>
            <person name="Aury J.M."/>
            <person name="Ballario P."/>
            <person name="Bolchi A."/>
            <person name="Brenna A."/>
            <person name="Brun A."/>
            <person name="Buee M."/>
            <person name="Cantarel B."/>
            <person name="Chevalier G."/>
            <person name="Couloux A."/>
            <person name="Da Silva C."/>
            <person name="Denoeud F."/>
            <person name="Duplessis S."/>
            <person name="Ghignone S."/>
            <person name="Hilselberger B."/>
            <person name="Iotti M."/>
            <person name="Marcais B."/>
            <person name="Mello A."/>
            <person name="Miranda M."/>
            <person name="Pacioni G."/>
            <person name="Quesneville H."/>
            <person name="Riccioni C."/>
            <person name="Ruotolo R."/>
            <person name="Splivallo R."/>
            <person name="Stocchi V."/>
            <person name="Tisserant E."/>
            <person name="Viscomi A.R."/>
            <person name="Zambonelli A."/>
            <person name="Zampieri E."/>
            <person name="Henrissat B."/>
            <person name="Lebrun M.H."/>
            <person name="Paolocci F."/>
            <person name="Bonfante P."/>
            <person name="Ottonello S."/>
            <person name="Wincker P."/>
        </authorList>
    </citation>
    <scope>NUCLEOTIDE SEQUENCE [LARGE SCALE GENOMIC DNA]</scope>
    <source>
        <strain evidence="5 6">Mel28</strain>
    </source>
</reference>
<dbReference type="Pfam" id="PF00505">
    <property type="entry name" value="HMG_box"/>
    <property type="match status" value="1"/>
</dbReference>
<dbReference type="eggNOG" id="KOG0381">
    <property type="taxonomic scope" value="Eukaryota"/>
</dbReference>
<keyword evidence="2" id="KW-0539">Nucleus</keyword>
<feature type="compositionally biased region" description="Basic residues" evidence="3">
    <location>
        <begin position="298"/>
        <end position="310"/>
    </location>
</feature>
<feature type="compositionally biased region" description="Acidic residues" evidence="3">
    <location>
        <begin position="179"/>
        <end position="188"/>
    </location>
</feature>
<dbReference type="Gene3D" id="1.10.30.10">
    <property type="entry name" value="High mobility group box domain"/>
    <property type="match status" value="1"/>
</dbReference>
<dbReference type="InterPro" id="IPR036910">
    <property type="entry name" value="HMG_box_dom_sf"/>
</dbReference>
<dbReference type="OMA" id="KRQHDPN"/>
<evidence type="ECO:0000256" key="3">
    <source>
        <dbReference type="SAM" id="MobiDB-lite"/>
    </source>
</evidence>
<dbReference type="GO" id="GO:0003677">
    <property type="term" value="F:DNA binding"/>
    <property type="evidence" value="ECO:0007669"/>
    <property type="project" value="UniProtKB-UniRule"/>
</dbReference>
<dbReference type="Proteomes" id="UP000006911">
    <property type="component" value="Unassembled WGS sequence"/>
</dbReference>
<sequence length="310" mass="34294">MARPGKEKAIAPAVIDIDELRRKRDAFVTAMTLLRNAADEASRTGLAFFDIFIGSGTEQPSQIALQRSTTEEPEGPKKRAKRAKRDPAMPKRPMTAYLLFCHQGRDTVKADLGPNATHKDILAELTKRWSETPEDQKKAWQDLYQKNREVYAKDMALYKATKAPQAGESSATFTPVNAELEDVQESEAESDRAELTAEDVEEDEEEEEELEEEPEEDVRSPTPPPRKRGTPRSKKAAATNGNLKKALNSIAVSGTSTAAAPAVVGAKAKAEPTKRKRAGRKKVVEVEEEEASDEVTPKKKAPRKRRKSSD</sequence>
<evidence type="ECO:0000313" key="5">
    <source>
        <dbReference type="EMBL" id="CAZ81310.1"/>
    </source>
</evidence>
<dbReference type="GeneID" id="9188553"/>
<feature type="region of interest" description="Disordered" evidence="3">
    <location>
        <begin position="255"/>
        <end position="310"/>
    </location>
</feature>
<feature type="compositionally biased region" description="Basic residues" evidence="3">
    <location>
        <begin position="225"/>
        <end position="235"/>
    </location>
</feature>
<feature type="compositionally biased region" description="Low complexity" evidence="3">
    <location>
        <begin position="255"/>
        <end position="267"/>
    </location>
</feature>
<evidence type="ECO:0000313" key="6">
    <source>
        <dbReference type="Proteomes" id="UP000006911"/>
    </source>
</evidence>
<dbReference type="InterPro" id="IPR009071">
    <property type="entry name" value="HMG_box_dom"/>
</dbReference>
<dbReference type="SUPFAM" id="SSF47095">
    <property type="entry name" value="HMG-box"/>
    <property type="match status" value="1"/>
</dbReference>
<dbReference type="RefSeq" id="XP_002837119.1">
    <property type="nucleotide sequence ID" value="XM_002837073.1"/>
</dbReference>
<feature type="compositionally biased region" description="Acidic residues" evidence="3">
    <location>
        <begin position="196"/>
        <end position="216"/>
    </location>
</feature>
<dbReference type="STRING" id="656061.D5G9W7"/>